<feature type="compositionally biased region" description="Polar residues" evidence="6">
    <location>
        <begin position="74"/>
        <end position="83"/>
    </location>
</feature>
<keyword evidence="7" id="KW-1185">Reference proteome</keyword>
<comment type="subcellular location">
    <subcellularLocation>
        <location evidence="1">Nucleus</location>
    </subcellularLocation>
</comment>
<evidence type="ECO:0000256" key="1">
    <source>
        <dbReference type="ARBA" id="ARBA00004123"/>
    </source>
</evidence>
<gene>
    <name evidence="8" type="primary">LOC101895682</name>
</gene>
<dbReference type="PANTHER" id="PTHR46481:SF10">
    <property type="entry name" value="ZINC FINGER BED DOMAIN-CONTAINING PROTEIN 39"/>
    <property type="match status" value="1"/>
</dbReference>
<proteinExistence type="predicted"/>
<reference evidence="8" key="1">
    <citation type="submission" date="2025-08" db="UniProtKB">
        <authorList>
            <consortium name="RefSeq"/>
        </authorList>
    </citation>
    <scope>IDENTIFICATION</scope>
    <source>
        <strain evidence="8">Aabys</strain>
        <tissue evidence="8">Whole body</tissue>
    </source>
</reference>
<sequence length="807" mass="90993">MLHQESESSGGRPRHTYWRGFIRISDRGKSVAQCMKCRSLIKNTAVARMSAHRKKCPIDMDDSMGAYEGQWDEQANTQNSQPVKSKKVANKDLNESESTKALGGGRPNHKFWCGYTKVSLNGRTSARCIKCKNLFRNTSSSRMGAHLQKCQLNLYQTICANGDHHLSQEPIIDNEQSLADTKSDLNVMRTFESPHEIDGDDTTGDRNKLKHRYWDGFTRIYENGKTVAQCCKCEQFIRNTAYVRLKAHRKKCQDGGDVSMNEDENKPLESAETEDFHNILSASSSSSSPPEPAIFFDIDKFTSSPLKTEKLTKAEKTKLDTLLAKFFIASSVPFAAIDSKFFKDFCGELQASYIPPSKSHLVGPLLEKLHKEQMDNNATFMHTISSAVLLIDEWKIQGGDITNITVLLHNWGHRVHLESFDISDCDTTLPSVLDETIRRCKDQVNETYKVDIFAVVINTECNNEPLVLNSDLMQSTCNAKIGELLVKDIIKKYCGISTDNRINQPCVPRHNKNKGVGTLDNLYSILSEFKRPHLEKKLCYLGGTKAKLPCDTARSSERDCLSWFRENLSRMKEIAAEVDNQRVSIVKTEINQLLHNDNFIQSVVNLHDLLNPVAVLLKNCKKSINSIADASEEWLDLLADASKELHDIASKRCEESNVFNKYALSANFLHPLYRGAQLSSEQMTVVENFMHERLDRDGLLSFAEYKKSTGIFELLTAKTTQPDIFWNMAKNQHSSLASFALKILMIPASTAQIKHIVSNASCDLRNQFNSERSKKLLEVYLSLKLNDQCGEIYSNIDGGTDSSDDSL</sequence>
<protein>
    <submittedName>
        <fullName evidence="8">Uncharacterized protein LOC101895682</fullName>
    </submittedName>
</protein>
<dbReference type="VEuPathDB" id="VectorBase:MDOA002589"/>
<dbReference type="VEuPathDB" id="VectorBase:MDOMA2_003975"/>
<dbReference type="OrthoDB" id="8050906at2759"/>
<dbReference type="InterPro" id="IPR052035">
    <property type="entry name" value="ZnF_BED_domain_contain"/>
</dbReference>
<dbReference type="PANTHER" id="PTHR46481">
    <property type="entry name" value="ZINC FINGER BED DOMAIN-CONTAINING PROTEIN 4"/>
    <property type="match status" value="1"/>
</dbReference>
<dbReference type="InterPro" id="IPR012337">
    <property type="entry name" value="RNaseH-like_sf"/>
</dbReference>
<dbReference type="eggNOG" id="ENOG502RYBD">
    <property type="taxonomic scope" value="Eukaryota"/>
</dbReference>
<keyword evidence="2" id="KW-0479">Metal-binding</keyword>
<dbReference type="GeneID" id="101895682"/>
<name>A0A9J7CZS9_MUSDO</name>
<feature type="region of interest" description="Disordered" evidence="6">
    <location>
        <begin position="253"/>
        <end position="272"/>
    </location>
</feature>
<feature type="compositionally biased region" description="Basic and acidic residues" evidence="6">
    <location>
        <begin position="263"/>
        <end position="272"/>
    </location>
</feature>
<evidence type="ECO:0000313" key="7">
    <source>
        <dbReference type="Proteomes" id="UP001652621"/>
    </source>
</evidence>
<keyword evidence="5" id="KW-0539">Nucleus</keyword>
<keyword evidence="3" id="KW-0863">Zinc-finger</keyword>
<evidence type="ECO:0000256" key="2">
    <source>
        <dbReference type="ARBA" id="ARBA00022723"/>
    </source>
</evidence>
<dbReference type="Proteomes" id="UP001652621">
    <property type="component" value="Unplaced"/>
</dbReference>
<dbReference type="RefSeq" id="XP_005189269.3">
    <property type="nucleotide sequence ID" value="XM_005189212.4"/>
</dbReference>
<evidence type="ECO:0000256" key="3">
    <source>
        <dbReference type="ARBA" id="ARBA00022771"/>
    </source>
</evidence>
<evidence type="ECO:0000256" key="6">
    <source>
        <dbReference type="SAM" id="MobiDB-lite"/>
    </source>
</evidence>
<evidence type="ECO:0000256" key="5">
    <source>
        <dbReference type="ARBA" id="ARBA00023242"/>
    </source>
</evidence>
<feature type="region of interest" description="Disordered" evidence="6">
    <location>
        <begin position="74"/>
        <end position="102"/>
    </location>
</feature>
<keyword evidence="4" id="KW-0862">Zinc</keyword>
<evidence type="ECO:0000256" key="4">
    <source>
        <dbReference type="ARBA" id="ARBA00022833"/>
    </source>
</evidence>
<dbReference type="SUPFAM" id="SSF53098">
    <property type="entry name" value="Ribonuclease H-like"/>
    <property type="match status" value="1"/>
</dbReference>
<accession>A0A9J7CZS9</accession>
<organism evidence="7 8">
    <name type="scientific">Musca domestica</name>
    <name type="common">House fly</name>
    <dbReference type="NCBI Taxonomy" id="7370"/>
    <lineage>
        <taxon>Eukaryota</taxon>
        <taxon>Metazoa</taxon>
        <taxon>Ecdysozoa</taxon>
        <taxon>Arthropoda</taxon>
        <taxon>Hexapoda</taxon>
        <taxon>Insecta</taxon>
        <taxon>Pterygota</taxon>
        <taxon>Neoptera</taxon>
        <taxon>Endopterygota</taxon>
        <taxon>Diptera</taxon>
        <taxon>Brachycera</taxon>
        <taxon>Muscomorpha</taxon>
        <taxon>Muscoidea</taxon>
        <taxon>Muscidae</taxon>
        <taxon>Musca</taxon>
    </lineage>
</organism>
<evidence type="ECO:0000313" key="8">
    <source>
        <dbReference type="RefSeq" id="XP_005189269.3"/>
    </source>
</evidence>
<feature type="compositionally biased region" description="Basic and acidic residues" evidence="6">
    <location>
        <begin position="89"/>
        <end position="98"/>
    </location>
</feature>